<evidence type="ECO:0000256" key="2">
    <source>
        <dbReference type="ARBA" id="ARBA00013017"/>
    </source>
</evidence>
<dbReference type="Pfam" id="PF10417">
    <property type="entry name" value="1-cysPrx_C"/>
    <property type="match status" value="1"/>
</dbReference>
<evidence type="ECO:0000256" key="8">
    <source>
        <dbReference type="ARBA" id="ARBA00023284"/>
    </source>
</evidence>
<evidence type="ECO:0000256" key="13">
    <source>
        <dbReference type="SAM" id="SignalP"/>
    </source>
</evidence>
<dbReference type="GO" id="GO:0042744">
    <property type="term" value="P:hydrogen peroxide catabolic process"/>
    <property type="evidence" value="ECO:0007669"/>
    <property type="project" value="TreeGrafter"/>
</dbReference>
<organism evidence="15">
    <name type="scientific">Schistosoma japonicum</name>
    <name type="common">Blood fluke</name>
    <dbReference type="NCBI Taxonomy" id="6182"/>
    <lineage>
        <taxon>Eukaryota</taxon>
        <taxon>Metazoa</taxon>
        <taxon>Spiralia</taxon>
        <taxon>Lophotrochozoa</taxon>
        <taxon>Platyhelminthes</taxon>
        <taxon>Trematoda</taxon>
        <taxon>Digenea</taxon>
        <taxon>Strigeidida</taxon>
        <taxon>Schistosomatoidea</taxon>
        <taxon>Schistosomatidae</taxon>
        <taxon>Schistosoma</taxon>
    </lineage>
</organism>
<evidence type="ECO:0000256" key="12">
    <source>
        <dbReference type="ARBA" id="ARBA00079296"/>
    </source>
</evidence>
<proteinExistence type="evidence at transcript level"/>
<comment type="catalytic activity">
    <reaction evidence="10">
        <text>a hydroperoxide + [thioredoxin]-dithiol = an alcohol + [thioredoxin]-disulfide + H2O</text>
        <dbReference type="Rhea" id="RHEA:62620"/>
        <dbReference type="Rhea" id="RHEA-COMP:10698"/>
        <dbReference type="Rhea" id="RHEA-COMP:10700"/>
        <dbReference type="ChEBI" id="CHEBI:15377"/>
        <dbReference type="ChEBI" id="CHEBI:29950"/>
        <dbReference type="ChEBI" id="CHEBI:30879"/>
        <dbReference type="ChEBI" id="CHEBI:35924"/>
        <dbReference type="ChEBI" id="CHEBI:50058"/>
        <dbReference type="EC" id="1.11.1.24"/>
    </reaction>
</comment>
<feature type="signal peptide" evidence="13">
    <location>
        <begin position="1"/>
        <end position="23"/>
    </location>
</feature>
<comment type="similarity">
    <text evidence="1">Belongs to the peroxiredoxin family. AhpC/Prx1 subfamily.</text>
</comment>
<dbReference type="InterPro" id="IPR000866">
    <property type="entry name" value="AhpC/TSA"/>
</dbReference>
<evidence type="ECO:0000256" key="3">
    <source>
        <dbReference type="ARBA" id="ARBA00018824"/>
    </source>
</evidence>
<dbReference type="EC" id="1.11.1.24" evidence="2"/>
<protein>
    <recommendedName>
        <fullName evidence="3">Thioredoxin peroxidase</fullName>
        <ecNumber evidence="2">1.11.1.24</ecNumber>
    </recommendedName>
    <alternativeName>
        <fullName evidence="9">Peroxiredoxin</fullName>
    </alternativeName>
    <alternativeName>
        <fullName evidence="11">Thioredoxin-dependent peroxide reductase</fullName>
    </alternativeName>
    <alternativeName>
        <fullName evidence="12">Thioredoxin-dependent peroxiredoxin</fullName>
    </alternativeName>
</protein>
<dbReference type="GO" id="GO:0005829">
    <property type="term" value="C:cytosol"/>
    <property type="evidence" value="ECO:0007669"/>
    <property type="project" value="TreeGrafter"/>
</dbReference>
<dbReference type="Gene3D" id="3.40.30.10">
    <property type="entry name" value="Glutaredoxin"/>
    <property type="match status" value="1"/>
</dbReference>
<dbReference type="AlphaFoldDB" id="C1LMD2"/>
<dbReference type="PROSITE" id="PS51352">
    <property type="entry name" value="THIOREDOXIN_2"/>
    <property type="match status" value="1"/>
</dbReference>
<dbReference type="CDD" id="cd03015">
    <property type="entry name" value="PRX_Typ2cys"/>
    <property type="match status" value="1"/>
</dbReference>
<evidence type="ECO:0000256" key="10">
    <source>
        <dbReference type="ARBA" id="ARBA00049091"/>
    </source>
</evidence>
<dbReference type="InterPro" id="IPR050217">
    <property type="entry name" value="Peroxiredoxin"/>
</dbReference>
<keyword evidence="6 15" id="KW-0560">Oxidoreductase</keyword>
<dbReference type="Pfam" id="PF00578">
    <property type="entry name" value="AhpC-TSA"/>
    <property type="match status" value="1"/>
</dbReference>
<evidence type="ECO:0000256" key="5">
    <source>
        <dbReference type="ARBA" id="ARBA00022862"/>
    </source>
</evidence>
<evidence type="ECO:0000256" key="6">
    <source>
        <dbReference type="ARBA" id="ARBA00023002"/>
    </source>
</evidence>
<dbReference type="GO" id="GO:0019430">
    <property type="term" value="P:removal of superoxide radicals"/>
    <property type="evidence" value="ECO:0007669"/>
    <property type="project" value="TreeGrafter"/>
</dbReference>
<evidence type="ECO:0000313" key="15">
    <source>
        <dbReference type="EMBL" id="CAX75860.1"/>
    </source>
</evidence>
<evidence type="ECO:0000256" key="7">
    <source>
        <dbReference type="ARBA" id="ARBA00023157"/>
    </source>
</evidence>
<feature type="domain" description="Thioredoxin" evidence="14">
    <location>
        <begin position="34"/>
        <end position="192"/>
    </location>
</feature>
<keyword evidence="13" id="KW-0732">Signal</keyword>
<keyword evidence="7" id="KW-1015">Disulfide bond</keyword>
<evidence type="ECO:0000256" key="1">
    <source>
        <dbReference type="ARBA" id="ARBA00009796"/>
    </source>
</evidence>
<sequence>MKCLNSEPIFIVSLLSIISSISSQSESVNRTNMLLPNQPAPDFEGTAVIGTEFHPITLRQFRGSYVLLVFYPLDFTFVCPTELIAFSERAAEFKSRGCQVIACSTDSIYSHLAWTKLDRKAGGLGQMNIPLLSDKNLKISRAYGVLDEEEGHAFRGMFLIDPNGVLRQITVNDRPVGRSVDEAIRLLDAFIFFEKNGEVCPANWKPKSATIKPDPTAALSYFSSVN</sequence>
<dbReference type="EMBL" id="FN320134">
    <property type="protein sequence ID" value="CAX75860.1"/>
    <property type="molecule type" value="mRNA"/>
</dbReference>
<dbReference type="GO" id="GO:0008379">
    <property type="term" value="F:thioredoxin peroxidase activity"/>
    <property type="evidence" value="ECO:0007669"/>
    <property type="project" value="TreeGrafter"/>
</dbReference>
<feature type="chain" id="PRO_5002911831" description="Thioredoxin peroxidase" evidence="13">
    <location>
        <begin position="24"/>
        <end position="226"/>
    </location>
</feature>
<keyword evidence="5" id="KW-0049">Antioxidant</keyword>
<dbReference type="InterPro" id="IPR019479">
    <property type="entry name" value="Peroxiredoxin_C"/>
</dbReference>
<dbReference type="InterPro" id="IPR013766">
    <property type="entry name" value="Thioredoxin_domain"/>
</dbReference>
<evidence type="ECO:0000256" key="9">
    <source>
        <dbReference type="ARBA" id="ARBA00032077"/>
    </source>
</evidence>
<evidence type="ECO:0000256" key="4">
    <source>
        <dbReference type="ARBA" id="ARBA00022559"/>
    </source>
</evidence>
<evidence type="ECO:0000256" key="11">
    <source>
        <dbReference type="ARBA" id="ARBA00078288"/>
    </source>
</evidence>
<dbReference type="SUPFAM" id="SSF52833">
    <property type="entry name" value="Thioredoxin-like"/>
    <property type="match status" value="1"/>
</dbReference>
<reference evidence="15" key="1">
    <citation type="journal article" date="2009" name="Nature">
        <title>The Schistosoma japonicum genome reveals features of host-parasite interplay.</title>
        <authorList>
            <person name="Liu F."/>
            <person name="Zhou Y."/>
            <person name="Wang Z.Q."/>
            <person name="Lu G."/>
            <person name="Zheng H."/>
            <person name="Brindley P.J."/>
            <person name="McManus D.P."/>
            <person name="Blair D."/>
            <person name="Zhang Q.H."/>
            <person name="Zhong Y."/>
            <person name="Wang S."/>
            <person name="Han Z.G."/>
            <person name="Chen Z."/>
        </authorList>
    </citation>
    <scope>NUCLEOTIDE SEQUENCE</scope>
    <source>
        <strain evidence="15">Anhui</strain>
    </source>
</reference>
<keyword evidence="4 15" id="KW-0575">Peroxidase</keyword>
<keyword evidence="8" id="KW-0676">Redox-active center</keyword>
<dbReference type="GO" id="GO:0045454">
    <property type="term" value="P:cell redox homeostasis"/>
    <property type="evidence" value="ECO:0007669"/>
    <property type="project" value="TreeGrafter"/>
</dbReference>
<evidence type="ECO:0000259" key="14">
    <source>
        <dbReference type="PROSITE" id="PS51352"/>
    </source>
</evidence>
<reference evidence="15" key="2">
    <citation type="submission" date="2009-03" db="EMBL/GenBank/DDBJ databases">
        <authorList>
            <person name="Gang L."/>
        </authorList>
    </citation>
    <scope>NUCLEOTIDE SEQUENCE</scope>
    <source>
        <strain evidence="15">Anhui</strain>
    </source>
</reference>
<accession>C1LMD2</accession>
<dbReference type="FunFam" id="3.40.30.10:FF:000003">
    <property type="entry name" value="Peroxiredoxin 1"/>
    <property type="match status" value="1"/>
</dbReference>
<dbReference type="PANTHER" id="PTHR10681">
    <property type="entry name" value="THIOREDOXIN PEROXIDASE"/>
    <property type="match status" value="1"/>
</dbReference>
<name>C1LMD2_SCHJA</name>
<dbReference type="InterPro" id="IPR036249">
    <property type="entry name" value="Thioredoxin-like_sf"/>
</dbReference>
<dbReference type="PANTHER" id="PTHR10681:SF163">
    <property type="entry name" value="AT16346P-RELATED"/>
    <property type="match status" value="1"/>
</dbReference>